<protein>
    <recommendedName>
        <fullName evidence="9">Serine protease</fullName>
    </recommendedName>
</protein>
<name>A0A8K1CKF1_PYTOL</name>
<dbReference type="OrthoDB" id="1735038at2759"/>
<dbReference type="AlphaFoldDB" id="A0A8K1CKF1"/>
<feature type="chain" id="PRO_5035448165" description="Serine protease" evidence="6">
    <location>
        <begin position="25"/>
        <end position="531"/>
    </location>
</feature>
<dbReference type="GO" id="GO:0008239">
    <property type="term" value="F:dipeptidyl-peptidase activity"/>
    <property type="evidence" value="ECO:0007669"/>
    <property type="project" value="TreeGrafter"/>
</dbReference>
<keyword evidence="2" id="KW-0645">Protease</keyword>
<gene>
    <name evidence="7" type="ORF">Poli38472_011579</name>
</gene>
<dbReference type="EMBL" id="SPLM01000039">
    <property type="protein sequence ID" value="TMW64699.1"/>
    <property type="molecule type" value="Genomic_DNA"/>
</dbReference>
<reference evidence="7" key="1">
    <citation type="submission" date="2019-03" db="EMBL/GenBank/DDBJ databases">
        <title>Long read genome sequence of the mycoparasitic Pythium oligandrum ATCC 38472 isolated from sugarbeet rhizosphere.</title>
        <authorList>
            <person name="Gaulin E."/>
        </authorList>
    </citation>
    <scope>NUCLEOTIDE SEQUENCE</scope>
    <source>
        <strain evidence="7">ATCC 38472_TT</strain>
    </source>
</reference>
<dbReference type="FunFam" id="1.20.120.980:FF:000005">
    <property type="entry name" value="Clan SC, family S28, unassigned serine peptidase"/>
    <property type="match status" value="1"/>
</dbReference>
<dbReference type="InterPro" id="IPR008758">
    <property type="entry name" value="Peptidase_S28"/>
</dbReference>
<dbReference type="PANTHER" id="PTHR11010:SF11">
    <property type="entry name" value="THYMUS-SPECIFIC SERINE PROTEASE"/>
    <property type="match status" value="1"/>
</dbReference>
<dbReference type="Gene3D" id="3.40.50.1820">
    <property type="entry name" value="alpha/beta hydrolase"/>
    <property type="match status" value="1"/>
</dbReference>
<proteinExistence type="inferred from homology"/>
<dbReference type="InterPro" id="IPR042269">
    <property type="entry name" value="Ser_carbopepase_S28_SKS"/>
</dbReference>
<organism evidence="7 8">
    <name type="scientific">Pythium oligandrum</name>
    <name type="common">Mycoparasitic fungus</name>
    <dbReference type="NCBI Taxonomy" id="41045"/>
    <lineage>
        <taxon>Eukaryota</taxon>
        <taxon>Sar</taxon>
        <taxon>Stramenopiles</taxon>
        <taxon>Oomycota</taxon>
        <taxon>Peronosporomycetes</taxon>
        <taxon>Pythiales</taxon>
        <taxon>Pythiaceae</taxon>
        <taxon>Pythium</taxon>
    </lineage>
</organism>
<evidence type="ECO:0000313" key="8">
    <source>
        <dbReference type="Proteomes" id="UP000794436"/>
    </source>
</evidence>
<dbReference type="Proteomes" id="UP000794436">
    <property type="component" value="Unassembled WGS sequence"/>
</dbReference>
<sequence>MTPSRALSVLLALCATATCLTTSAFELPTHARNGRLWAMIQTESQAMFTVPTPELWFTQRHDHFASDDSKTFQQRFYESNTYWRSPDGPVILYIGGEGALTKTPGGYVDVLAKKWGAKVLALEHRFYGKSVPNNDLSTPNYKYLKVEQALADLKYFKEQYEETLPAPHTHKWIAVGGSYPGALSAWFRIAYPNTTVASLASSGVVDPVYEFYQFDEQVALSAGEQCANALRETTKAFEDEIKKGNATAVKGLLGAQDLCDADFFYMVADAAAMAVQYGHKDVVCNHMTQALEQKLSLTEEFANFTIEMYGKDFGSGCFYDTTCLINNPSKWADVRSWRWQKCSQLAYFQVAPKTGSIRSSIVDLDYHEKQCQAVFGDVVNPKEGVKEIIKRYGGIHPKGHKIFYSNGGDDPWQRASVLKTISDDQVANLAVCDLCGHCGDLRADPDSPEPLKKQRAEIMEYLTKWLEEEDVIEEAVQDAVKGPLKQVYRSSPFMLLPVLVAVGVLAVIVHKDLIRDSPTNRRAGYVRLEIA</sequence>
<comment type="caution">
    <text evidence="7">The sequence shown here is derived from an EMBL/GenBank/DDBJ whole genome shotgun (WGS) entry which is preliminary data.</text>
</comment>
<feature type="signal peptide" evidence="6">
    <location>
        <begin position="1"/>
        <end position="24"/>
    </location>
</feature>
<accession>A0A8K1CKF1</accession>
<keyword evidence="5" id="KW-0325">Glycoprotein</keyword>
<evidence type="ECO:0000313" key="7">
    <source>
        <dbReference type="EMBL" id="TMW64699.1"/>
    </source>
</evidence>
<keyword evidence="3 6" id="KW-0732">Signal</keyword>
<evidence type="ECO:0000256" key="5">
    <source>
        <dbReference type="ARBA" id="ARBA00023180"/>
    </source>
</evidence>
<evidence type="ECO:0008006" key="9">
    <source>
        <dbReference type="Google" id="ProtNLM"/>
    </source>
</evidence>
<keyword evidence="4" id="KW-0378">Hydrolase</keyword>
<dbReference type="InterPro" id="IPR029058">
    <property type="entry name" value="AB_hydrolase_fold"/>
</dbReference>
<evidence type="ECO:0000256" key="4">
    <source>
        <dbReference type="ARBA" id="ARBA00022801"/>
    </source>
</evidence>
<evidence type="ECO:0000256" key="3">
    <source>
        <dbReference type="ARBA" id="ARBA00022729"/>
    </source>
</evidence>
<dbReference type="GO" id="GO:0070008">
    <property type="term" value="F:serine-type exopeptidase activity"/>
    <property type="evidence" value="ECO:0007669"/>
    <property type="project" value="InterPro"/>
</dbReference>
<dbReference type="SUPFAM" id="SSF53474">
    <property type="entry name" value="alpha/beta-Hydrolases"/>
    <property type="match status" value="1"/>
</dbReference>
<evidence type="ECO:0000256" key="1">
    <source>
        <dbReference type="ARBA" id="ARBA00011079"/>
    </source>
</evidence>
<evidence type="ECO:0000256" key="2">
    <source>
        <dbReference type="ARBA" id="ARBA00022670"/>
    </source>
</evidence>
<dbReference type="Gene3D" id="1.20.120.980">
    <property type="entry name" value="Serine carboxypeptidase S28, SKS domain"/>
    <property type="match status" value="1"/>
</dbReference>
<dbReference type="Pfam" id="PF05577">
    <property type="entry name" value="Peptidase_S28"/>
    <property type="match status" value="1"/>
</dbReference>
<dbReference type="PANTHER" id="PTHR11010">
    <property type="entry name" value="PROTEASE S28 PRO-X CARBOXYPEPTIDASE-RELATED"/>
    <property type="match status" value="1"/>
</dbReference>
<evidence type="ECO:0000256" key="6">
    <source>
        <dbReference type="SAM" id="SignalP"/>
    </source>
</evidence>
<keyword evidence="8" id="KW-1185">Reference proteome</keyword>
<dbReference type="GO" id="GO:0006508">
    <property type="term" value="P:proteolysis"/>
    <property type="evidence" value="ECO:0007669"/>
    <property type="project" value="UniProtKB-KW"/>
</dbReference>
<comment type="similarity">
    <text evidence="1">Belongs to the peptidase S28 family.</text>
</comment>